<dbReference type="EMBL" id="MASR01000001">
    <property type="protein sequence ID" value="OFE13017.1"/>
    <property type="molecule type" value="Genomic_DNA"/>
</dbReference>
<keyword evidence="1" id="KW-0472">Membrane</keyword>
<feature type="transmembrane region" description="Helical" evidence="1">
    <location>
        <begin position="68"/>
        <end position="90"/>
    </location>
</feature>
<feature type="transmembrane region" description="Helical" evidence="1">
    <location>
        <begin position="33"/>
        <end position="56"/>
    </location>
</feature>
<feature type="transmembrane region" description="Helical" evidence="1">
    <location>
        <begin position="96"/>
        <end position="117"/>
    </location>
</feature>
<organism evidence="2 3">
    <name type="scientific">Pseudohongiella acticola</name>
    <dbReference type="NCBI Taxonomy" id="1524254"/>
    <lineage>
        <taxon>Bacteria</taxon>
        <taxon>Pseudomonadati</taxon>
        <taxon>Pseudomonadota</taxon>
        <taxon>Gammaproteobacteria</taxon>
        <taxon>Pseudomonadales</taxon>
        <taxon>Pseudohongiellaceae</taxon>
        <taxon>Pseudohongiella</taxon>
    </lineage>
</organism>
<evidence type="ECO:0008006" key="4">
    <source>
        <dbReference type="Google" id="ProtNLM"/>
    </source>
</evidence>
<dbReference type="Pfam" id="PF11086">
    <property type="entry name" value="DUF2878"/>
    <property type="match status" value="1"/>
</dbReference>
<comment type="caution">
    <text evidence="2">The sequence shown here is derived from an EMBL/GenBank/DDBJ whole genome shotgun (WGS) entry which is preliminary data.</text>
</comment>
<accession>A0A1E8CL81</accession>
<sequence length="190" mass="20960">MTALTSHRPVVLLGALHLSQRQHTIPNAVAFQLGWWACVLGGSWLAMAVMPAVVALHLNAVPDKRTEFLFLLQCTALGFICDMALISAGILETGYFLPPLWLTSLWILFGTTVGYALRFFHDRLALCIAGGAVFAPTSYFGGAKLADVTLLEPIWLALLIISLMWAMMFPLLIRLHALNKKRFSKKALTH</sequence>
<keyword evidence="3" id="KW-1185">Reference proteome</keyword>
<dbReference type="AlphaFoldDB" id="A0A1E8CL81"/>
<keyword evidence="1" id="KW-0812">Transmembrane</keyword>
<evidence type="ECO:0000313" key="3">
    <source>
        <dbReference type="Proteomes" id="UP000175669"/>
    </source>
</evidence>
<protein>
    <recommendedName>
        <fullName evidence="4">DUF2878 domain-containing protein</fullName>
    </recommendedName>
</protein>
<gene>
    <name evidence="2" type="ORF">PHACT_07595</name>
</gene>
<dbReference type="STRING" id="1524254.PHACT_07595"/>
<name>A0A1E8CL81_9GAMM</name>
<reference evidence="3" key="1">
    <citation type="submission" date="2016-07" db="EMBL/GenBank/DDBJ databases">
        <authorList>
            <person name="Florea S."/>
            <person name="Webb J.S."/>
            <person name="Jaromczyk J."/>
            <person name="Schardl C.L."/>
        </authorList>
    </citation>
    <scope>NUCLEOTIDE SEQUENCE [LARGE SCALE GENOMIC DNA]</scope>
    <source>
        <strain evidence="3">KCTC 42131</strain>
    </source>
</reference>
<proteinExistence type="predicted"/>
<dbReference type="Proteomes" id="UP000175669">
    <property type="component" value="Unassembled WGS sequence"/>
</dbReference>
<evidence type="ECO:0000256" key="1">
    <source>
        <dbReference type="SAM" id="Phobius"/>
    </source>
</evidence>
<feature type="transmembrane region" description="Helical" evidence="1">
    <location>
        <begin position="154"/>
        <end position="173"/>
    </location>
</feature>
<dbReference type="InterPro" id="IPR021306">
    <property type="entry name" value="DUF2878"/>
</dbReference>
<dbReference type="RefSeq" id="WP_070116628.1">
    <property type="nucleotide sequence ID" value="NZ_MASR01000001.1"/>
</dbReference>
<keyword evidence="1" id="KW-1133">Transmembrane helix</keyword>
<evidence type="ECO:0000313" key="2">
    <source>
        <dbReference type="EMBL" id="OFE13017.1"/>
    </source>
</evidence>
<feature type="transmembrane region" description="Helical" evidence="1">
    <location>
        <begin position="124"/>
        <end position="142"/>
    </location>
</feature>